<dbReference type="EMBL" id="AGNL01015076">
    <property type="protein sequence ID" value="EJK66326.1"/>
    <property type="molecule type" value="Genomic_DNA"/>
</dbReference>
<gene>
    <name evidence="2" type="ORF">THAOC_12762</name>
</gene>
<reference evidence="2 3" key="1">
    <citation type="journal article" date="2012" name="Genome Biol.">
        <title>Genome and low-iron response of an oceanic diatom adapted to chronic iron limitation.</title>
        <authorList>
            <person name="Lommer M."/>
            <person name="Specht M."/>
            <person name="Roy A.S."/>
            <person name="Kraemer L."/>
            <person name="Andreson R."/>
            <person name="Gutowska M.A."/>
            <person name="Wolf J."/>
            <person name="Bergner S.V."/>
            <person name="Schilhabel M.B."/>
            <person name="Klostermeier U.C."/>
            <person name="Beiko R.G."/>
            <person name="Rosenstiel P."/>
            <person name="Hippler M."/>
            <person name="Laroche J."/>
        </authorList>
    </citation>
    <scope>NUCLEOTIDE SEQUENCE [LARGE SCALE GENOMIC DNA]</scope>
    <source>
        <strain evidence="2 3">CCMP1005</strain>
    </source>
</reference>
<sequence>MPTTAQRDRGNKSAPREVRMSAAATTTAIKRKGLTYKSILKRGHARSTSDDVPQNSLRTGAKPALRRPTDGPGPGPGRDLPGNCHPSACSVAVPVDGDPQPTNSHVNHHQPSSQASGFYVGCLRGSGDKSNDHKMPSMGVYGGAVGVENDEGVDHDVGGGRGPEFEFPTAAPRPDELTLSLPRKPRTDFGAETGHVADTHTSPEQVPISISPSEQRHGGGNGDQVEGRFGALTHPNTQQLRDMYDVLRP</sequence>
<protein>
    <submittedName>
        <fullName evidence="2">Uncharacterized protein</fullName>
    </submittedName>
</protein>
<dbReference type="Proteomes" id="UP000266841">
    <property type="component" value="Unassembled WGS sequence"/>
</dbReference>
<feature type="region of interest" description="Disordered" evidence="1">
    <location>
        <begin position="1"/>
        <end position="26"/>
    </location>
</feature>
<evidence type="ECO:0000256" key="1">
    <source>
        <dbReference type="SAM" id="MobiDB-lite"/>
    </source>
</evidence>
<evidence type="ECO:0000313" key="2">
    <source>
        <dbReference type="EMBL" id="EJK66326.1"/>
    </source>
</evidence>
<feature type="compositionally biased region" description="Polar residues" evidence="1">
    <location>
        <begin position="199"/>
        <end position="213"/>
    </location>
</feature>
<evidence type="ECO:0000313" key="3">
    <source>
        <dbReference type="Proteomes" id="UP000266841"/>
    </source>
</evidence>
<organism evidence="2 3">
    <name type="scientific">Thalassiosira oceanica</name>
    <name type="common">Marine diatom</name>
    <dbReference type="NCBI Taxonomy" id="159749"/>
    <lineage>
        <taxon>Eukaryota</taxon>
        <taxon>Sar</taxon>
        <taxon>Stramenopiles</taxon>
        <taxon>Ochrophyta</taxon>
        <taxon>Bacillariophyta</taxon>
        <taxon>Coscinodiscophyceae</taxon>
        <taxon>Thalassiosirophycidae</taxon>
        <taxon>Thalassiosirales</taxon>
        <taxon>Thalassiosiraceae</taxon>
        <taxon>Thalassiosira</taxon>
    </lineage>
</organism>
<keyword evidence="3" id="KW-1185">Reference proteome</keyword>
<feature type="region of interest" description="Disordered" evidence="1">
    <location>
        <begin position="38"/>
        <end position="117"/>
    </location>
</feature>
<name>K0SZ65_THAOC</name>
<proteinExistence type="predicted"/>
<accession>K0SZ65</accession>
<dbReference type="AlphaFoldDB" id="K0SZ65"/>
<comment type="caution">
    <text evidence="2">The sequence shown here is derived from an EMBL/GenBank/DDBJ whole genome shotgun (WGS) entry which is preliminary data.</text>
</comment>
<feature type="region of interest" description="Disordered" evidence="1">
    <location>
        <begin position="158"/>
        <end position="249"/>
    </location>
</feature>
<feature type="compositionally biased region" description="Basic and acidic residues" evidence="1">
    <location>
        <begin position="1"/>
        <end position="19"/>
    </location>
</feature>
<feature type="compositionally biased region" description="Polar residues" evidence="1">
    <location>
        <begin position="100"/>
        <end position="116"/>
    </location>
</feature>